<dbReference type="InterPro" id="IPR020904">
    <property type="entry name" value="Sc_DH/Rdtase_CS"/>
</dbReference>
<comment type="caution">
    <text evidence="5">The sequence shown here is derived from an EMBL/GenBank/DDBJ whole genome shotgun (WGS) entry which is preliminary data.</text>
</comment>
<evidence type="ECO:0000256" key="1">
    <source>
        <dbReference type="ARBA" id="ARBA00005005"/>
    </source>
</evidence>
<keyword evidence="3" id="KW-0560">Oxidoreductase</keyword>
<dbReference type="InterPro" id="IPR036291">
    <property type="entry name" value="NAD(P)-bd_dom_sf"/>
</dbReference>
<proteinExistence type="inferred from homology"/>
<comment type="pathway">
    <text evidence="1">Lipid metabolism; fatty acid beta-oxidation.</text>
</comment>
<protein>
    <submittedName>
        <fullName evidence="5">SDR family oxidoreductase</fullName>
    </submittedName>
</protein>
<dbReference type="RefSeq" id="WP_135813960.1">
    <property type="nucleotide sequence ID" value="NZ_RQEV01000012.1"/>
</dbReference>
<evidence type="ECO:0000313" key="5">
    <source>
        <dbReference type="EMBL" id="TGK17271.1"/>
    </source>
</evidence>
<dbReference type="InterPro" id="IPR029069">
    <property type="entry name" value="HotDog_dom_sf"/>
</dbReference>
<dbReference type="PRINTS" id="PR00081">
    <property type="entry name" value="GDHRDH"/>
</dbReference>
<dbReference type="SUPFAM" id="SSF51735">
    <property type="entry name" value="NAD(P)-binding Rossmann-fold domains"/>
    <property type="match status" value="1"/>
</dbReference>
<dbReference type="Pfam" id="PF01575">
    <property type="entry name" value="MaoC_dehydratas"/>
    <property type="match status" value="1"/>
</dbReference>
<dbReference type="CDD" id="cd03449">
    <property type="entry name" value="R_hydratase"/>
    <property type="match status" value="1"/>
</dbReference>
<organism evidence="5 6">
    <name type="scientific">Leptospira fluminis</name>
    <dbReference type="NCBI Taxonomy" id="2484979"/>
    <lineage>
        <taxon>Bacteria</taxon>
        <taxon>Pseudomonadati</taxon>
        <taxon>Spirochaetota</taxon>
        <taxon>Spirochaetia</taxon>
        <taxon>Leptospirales</taxon>
        <taxon>Leptospiraceae</taxon>
        <taxon>Leptospira</taxon>
    </lineage>
</organism>
<dbReference type="PANTHER" id="PTHR43639">
    <property type="entry name" value="OXIDOREDUCTASE, SHORT-CHAIN DEHYDROGENASE/REDUCTASE FAMILY (AFU_ORTHOLOGUE AFUA_5G02870)"/>
    <property type="match status" value="1"/>
</dbReference>
<dbReference type="Proteomes" id="UP000297855">
    <property type="component" value="Unassembled WGS sequence"/>
</dbReference>
<dbReference type="EMBL" id="RQEV01000012">
    <property type="protein sequence ID" value="TGK17271.1"/>
    <property type="molecule type" value="Genomic_DNA"/>
</dbReference>
<reference evidence="5" key="1">
    <citation type="journal article" date="2019" name="PLoS Negl. Trop. Dis.">
        <title>Revisiting the worldwide diversity of Leptospira species in the environment.</title>
        <authorList>
            <person name="Vincent A.T."/>
            <person name="Schiettekatte O."/>
            <person name="Bourhy P."/>
            <person name="Veyrier F.J."/>
            <person name="Picardeau M."/>
        </authorList>
    </citation>
    <scope>NUCLEOTIDE SEQUENCE [LARGE SCALE GENOMIC DNA]</scope>
    <source>
        <strain evidence="5">SCS5</strain>
    </source>
</reference>
<evidence type="ECO:0000256" key="3">
    <source>
        <dbReference type="ARBA" id="ARBA00023002"/>
    </source>
</evidence>
<evidence type="ECO:0000313" key="6">
    <source>
        <dbReference type="Proteomes" id="UP000297855"/>
    </source>
</evidence>
<dbReference type="GO" id="GO:0016491">
    <property type="term" value="F:oxidoreductase activity"/>
    <property type="evidence" value="ECO:0007669"/>
    <property type="project" value="UniProtKB-KW"/>
</dbReference>
<keyword evidence="6" id="KW-1185">Reference proteome</keyword>
<dbReference type="AlphaFoldDB" id="A0A4R9GN59"/>
<dbReference type="Gene3D" id="3.40.50.720">
    <property type="entry name" value="NAD(P)-binding Rossmann-like Domain"/>
    <property type="match status" value="1"/>
</dbReference>
<dbReference type="Gene3D" id="3.10.129.10">
    <property type="entry name" value="Hotdog Thioesterase"/>
    <property type="match status" value="1"/>
</dbReference>
<dbReference type="OrthoDB" id="9803333at2"/>
<dbReference type="UniPathway" id="UPA00659"/>
<feature type="domain" description="MaoC-like" evidence="4">
    <location>
        <begin position="13"/>
        <end position="108"/>
    </location>
</feature>
<accession>A0A4R9GN59</accession>
<dbReference type="PANTHER" id="PTHR43639:SF1">
    <property type="entry name" value="SHORT-CHAIN DEHYDROGENASE_REDUCTASE FAMILY PROTEIN"/>
    <property type="match status" value="1"/>
</dbReference>
<sequence length="398" mass="44320">MRRFEDFKLGEKASLEHTITQEDLDKFVGLTGDNNKLHVDSDFAAGTSFKKPVVHGWLGASFISTLIGTKLPGDGALWFSQTLDFLLPVRIEDRIKVEAEITQKEPREKFLVLDVKIFNQYGQTVTKGIAKVKIIEPALESASMENPVLERKRRAVIVGSTGGIGKETAKTLAEAGYDLILHYSKNREASEELTRSLRREFPLQNIFSVRATFNDANSIREFKNEISRYFDSIDVLVYSVSSKLVFVPFEQSNDEDFLRHLAANVTVPYWMAKEFYGFFDSRYSPCMVFISSMAADQPVNGWLGYSTSKAGMNALVKGLALELASVKIRVNAVSPAMTETDLISEVPSKARLLIEAKSLRGRLARPADVANAIAFLASQKSDYMTGEILRVTGGQFSI</sequence>
<dbReference type="PROSITE" id="PS00061">
    <property type="entry name" value="ADH_SHORT"/>
    <property type="match status" value="1"/>
</dbReference>
<dbReference type="Pfam" id="PF13561">
    <property type="entry name" value="adh_short_C2"/>
    <property type="match status" value="1"/>
</dbReference>
<dbReference type="CDD" id="cd05233">
    <property type="entry name" value="SDR_c"/>
    <property type="match status" value="1"/>
</dbReference>
<evidence type="ECO:0000256" key="2">
    <source>
        <dbReference type="ARBA" id="ARBA00006484"/>
    </source>
</evidence>
<evidence type="ECO:0000259" key="4">
    <source>
        <dbReference type="Pfam" id="PF01575"/>
    </source>
</evidence>
<dbReference type="GO" id="GO:0004300">
    <property type="term" value="F:enoyl-CoA hydratase activity"/>
    <property type="evidence" value="ECO:0007669"/>
    <property type="project" value="UniProtKB-ARBA"/>
</dbReference>
<dbReference type="GO" id="GO:0006635">
    <property type="term" value="P:fatty acid beta-oxidation"/>
    <property type="evidence" value="ECO:0007669"/>
    <property type="project" value="UniProtKB-UniPathway"/>
</dbReference>
<dbReference type="InterPro" id="IPR002347">
    <property type="entry name" value="SDR_fam"/>
</dbReference>
<name>A0A4R9GN59_9LEPT</name>
<dbReference type="InterPro" id="IPR002539">
    <property type="entry name" value="MaoC-like_dom"/>
</dbReference>
<comment type="similarity">
    <text evidence="2">Belongs to the short-chain dehydrogenases/reductases (SDR) family.</text>
</comment>
<dbReference type="SUPFAM" id="SSF54637">
    <property type="entry name" value="Thioesterase/thiol ester dehydrase-isomerase"/>
    <property type="match status" value="1"/>
</dbReference>
<gene>
    <name evidence="5" type="ORF">EHO61_12730</name>
</gene>